<dbReference type="Pfam" id="PF13439">
    <property type="entry name" value="Glyco_transf_4"/>
    <property type="match status" value="1"/>
</dbReference>
<accession>A0A3B1C322</accession>
<dbReference type="CDD" id="cd03822">
    <property type="entry name" value="GT4_mannosyltransferase-like"/>
    <property type="match status" value="1"/>
</dbReference>
<dbReference type="GO" id="GO:0016757">
    <property type="term" value="F:glycosyltransferase activity"/>
    <property type="evidence" value="ECO:0007669"/>
    <property type="project" value="InterPro"/>
</dbReference>
<sequence length="773" mass="87263">MTKKKKNKWESIKTVVFIGNYLPRKCGIATFTTDLSDAIAREAPDTAVWVMAMNDRLEGYNYPPRVRFEISQNNLSEYDLAAEFLNMSHTDVVCLQHEYGIFGGRRGSNIVELLQNLRMPVVTTLHTILNDPPTEERKILNQLADLSDRLVVMSQRAVEFLKEIYNVPEEKIVYIPHGIPDVPFTDPSFYKDKFGVEGKKVILSFGLLSPGKGIENVIDALPAIVEAHPDSVYIVLGATHPNVLAERGEDYRIELQLRAKELGVDDHVAFHNRFVDVDDLCEFLGAADVFVTPYLNEAQITSGVLSYALGTGNAIVSTPYWHAQEMLSEERGRLVPFNDPSALAEQISDLFENETTRHAMRKRAYMFCRKMVWKEVANQYLEVFELAKKERLRVRVPAFKLKTLSVGRTRLPEINLNHLRLMTDDTGILQHAKFTVPNRSHGYCIDDNARALIVAVLAQEVYPKDLSLKALTSTYISFMDHAFNEETGRFRNFMSYDRRWLEDVGSDDSHGRSVWGLGVAVAFCGDKGQLGIAVNLFQRSLSALENLSAPRAIAFSLLGLHAYLRQFSGDTSVRRLREVLARKLMKMFTDNATDDWTWMEDTVTYDNARASHALILSGQWLQDNEMLSMGLASLEWLRKIQTTSEGSFAPIGNNGWYPKGGAMARFDQQPLEACAMIDACIEAFNITRDDDWMSYANKLLNWYLGENDLHLALYDPATGGCRDGLEPQGVNENQGAESTLSWLNSLLVLHSLRGRETVEIMTKKEKIKDSGKA</sequence>
<dbReference type="InterPro" id="IPR008928">
    <property type="entry name" value="6-hairpin_glycosidase_sf"/>
</dbReference>
<gene>
    <name evidence="3" type="ORF">MNBD_NITROSPINAE02-385</name>
</gene>
<organism evidence="3">
    <name type="scientific">hydrothermal vent metagenome</name>
    <dbReference type="NCBI Taxonomy" id="652676"/>
    <lineage>
        <taxon>unclassified sequences</taxon>
        <taxon>metagenomes</taxon>
        <taxon>ecological metagenomes</taxon>
    </lineage>
</organism>
<dbReference type="Pfam" id="PF00534">
    <property type="entry name" value="Glycos_transf_1"/>
    <property type="match status" value="1"/>
</dbReference>
<dbReference type="EMBL" id="UOGE01000076">
    <property type="protein sequence ID" value="VAX22492.1"/>
    <property type="molecule type" value="Genomic_DNA"/>
</dbReference>
<dbReference type="PANTHER" id="PTHR12526">
    <property type="entry name" value="GLYCOSYLTRANSFERASE"/>
    <property type="match status" value="1"/>
</dbReference>
<reference evidence="3" key="1">
    <citation type="submission" date="2018-06" db="EMBL/GenBank/DDBJ databases">
        <authorList>
            <person name="Zhirakovskaya E."/>
        </authorList>
    </citation>
    <scope>NUCLEOTIDE SEQUENCE</scope>
</reference>
<feature type="domain" description="Glycosyl transferase family 1" evidence="1">
    <location>
        <begin position="194"/>
        <end position="365"/>
    </location>
</feature>
<dbReference type="GO" id="GO:0005975">
    <property type="term" value="P:carbohydrate metabolic process"/>
    <property type="evidence" value="ECO:0007669"/>
    <property type="project" value="InterPro"/>
</dbReference>
<evidence type="ECO:0000259" key="1">
    <source>
        <dbReference type="Pfam" id="PF00534"/>
    </source>
</evidence>
<dbReference type="SUPFAM" id="SSF53756">
    <property type="entry name" value="UDP-Glycosyltransferase/glycogen phosphorylase"/>
    <property type="match status" value="1"/>
</dbReference>
<dbReference type="SUPFAM" id="SSF48208">
    <property type="entry name" value="Six-hairpin glycosidases"/>
    <property type="match status" value="1"/>
</dbReference>
<dbReference type="AlphaFoldDB" id="A0A3B1C322"/>
<dbReference type="InterPro" id="IPR001296">
    <property type="entry name" value="Glyco_trans_1"/>
</dbReference>
<proteinExistence type="predicted"/>
<evidence type="ECO:0000259" key="2">
    <source>
        <dbReference type="Pfam" id="PF13439"/>
    </source>
</evidence>
<keyword evidence="3" id="KW-0808">Transferase</keyword>
<protein>
    <submittedName>
        <fullName evidence="3">Glycosyltransferase</fullName>
    </submittedName>
</protein>
<dbReference type="PANTHER" id="PTHR12526:SF572">
    <property type="entry name" value="BLL5144 PROTEIN"/>
    <property type="match status" value="1"/>
</dbReference>
<evidence type="ECO:0000313" key="3">
    <source>
        <dbReference type="EMBL" id="VAX22492.1"/>
    </source>
</evidence>
<dbReference type="Gene3D" id="3.40.50.2000">
    <property type="entry name" value="Glycogen Phosphorylase B"/>
    <property type="match status" value="2"/>
</dbReference>
<name>A0A3B1C322_9ZZZZ</name>
<dbReference type="InterPro" id="IPR028098">
    <property type="entry name" value="Glyco_trans_4-like_N"/>
</dbReference>
<feature type="domain" description="Glycosyltransferase subfamily 4-like N-terminal" evidence="2">
    <location>
        <begin position="27"/>
        <end position="179"/>
    </location>
</feature>